<dbReference type="GO" id="GO:0071949">
    <property type="term" value="F:FAD binding"/>
    <property type="evidence" value="ECO:0007669"/>
    <property type="project" value="InterPro"/>
</dbReference>
<organism evidence="3 4">
    <name type="scientific">Catellatospora bangladeshensis</name>
    <dbReference type="NCBI Taxonomy" id="310355"/>
    <lineage>
        <taxon>Bacteria</taxon>
        <taxon>Bacillati</taxon>
        <taxon>Actinomycetota</taxon>
        <taxon>Actinomycetes</taxon>
        <taxon>Micromonosporales</taxon>
        <taxon>Micromonosporaceae</taxon>
        <taxon>Catellatospora</taxon>
    </lineage>
</organism>
<dbReference type="InterPro" id="IPR007173">
    <property type="entry name" value="ALO_C"/>
</dbReference>
<dbReference type="PANTHER" id="PTHR43762">
    <property type="entry name" value="L-GULONOLACTONE OXIDASE"/>
    <property type="match status" value="1"/>
</dbReference>
<feature type="domain" description="FAD-binding PCMH-type" evidence="2">
    <location>
        <begin position="13"/>
        <end position="183"/>
    </location>
</feature>
<evidence type="ECO:0000313" key="4">
    <source>
        <dbReference type="Proteomes" id="UP000601223"/>
    </source>
</evidence>
<dbReference type="Gene3D" id="3.30.465.10">
    <property type="match status" value="1"/>
</dbReference>
<dbReference type="InterPro" id="IPR010031">
    <property type="entry name" value="FAD_lactone_oxidase-like"/>
</dbReference>
<comment type="caution">
    <text evidence="3">The sequence shown here is derived from an EMBL/GenBank/DDBJ whole genome shotgun (WGS) entry which is preliminary data.</text>
</comment>
<reference evidence="3 4" key="1">
    <citation type="submission" date="2021-01" db="EMBL/GenBank/DDBJ databases">
        <title>Whole genome shotgun sequence of Catellatospora bangladeshensis NBRC 107357.</title>
        <authorList>
            <person name="Komaki H."/>
            <person name="Tamura T."/>
        </authorList>
    </citation>
    <scope>NUCLEOTIDE SEQUENCE [LARGE SCALE GENOMIC DNA]</scope>
    <source>
        <strain evidence="3 4">NBRC 107357</strain>
    </source>
</reference>
<dbReference type="Gene3D" id="1.10.45.10">
    <property type="entry name" value="Vanillyl-alcohol Oxidase, Chain A, domain 4"/>
    <property type="match status" value="1"/>
</dbReference>
<dbReference type="PROSITE" id="PS51387">
    <property type="entry name" value="FAD_PCMH"/>
    <property type="match status" value="1"/>
</dbReference>
<dbReference type="RefSeq" id="WP_239126001.1">
    <property type="nucleotide sequence ID" value="NZ_BONF01000031.1"/>
</dbReference>
<evidence type="ECO:0000313" key="3">
    <source>
        <dbReference type="EMBL" id="GIF83714.1"/>
    </source>
</evidence>
<dbReference type="NCBIfam" id="TIGR01679">
    <property type="entry name" value="bact_FAD_ox"/>
    <property type="match status" value="1"/>
</dbReference>
<dbReference type="InterPro" id="IPR006094">
    <property type="entry name" value="Oxid_FAD_bind_N"/>
</dbReference>
<dbReference type="EMBL" id="BONF01000031">
    <property type="protein sequence ID" value="GIF83714.1"/>
    <property type="molecule type" value="Genomic_DNA"/>
</dbReference>
<keyword evidence="4" id="KW-1185">Reference proteome</keyword>
<gene>
    <name evidence="3" type="ORF">Cba03nite_50630</name>
</gene>
<accession>A0A8J3JJI5</accession>
<name>A0A8J3JJI5_9ACTN</name>
<dbReference type="Proteomes" id="UP000601223">
    <property type="component" value="Unassembled WGS sequence"/>
</dbReference>
<proteinExistence type="predicted"/>
<dbReference type="PIRSF" id="PIRSF000136">
    <property type="entry name" value="LGO_GLO"/>
    <property type="match status" value="1"/>
</dbReference>
<keyword evidence="1" id="KW-0560">Oxidoreductase</keyword>
<dbReference type="PANTHER" id="PTHR43762:SF1">
    <property type="entry name" value="D-ARABINONO-1,4-LACTONE OXIDASE"/>
    <property type="match status" value="1"/>
</dbReference>
<dbReference type="AlphaFoldDB" id="A0A8J3JJI5"/>
<evidence type="ECO:0000256" key="1">
    <source>
        <dbReference type="ARBA" id="ARBA00023002"/>
    </source>
</evidence>
<dbReference type="Pfam" id="PF04030">
    <property type="entry name" value="ALO"/>
    <property type="match status" value="1"/>
</dbReference>
<dbReference type="GO" id="GO:0016020">
    <property type="term" value="C:membrane"/>
    <property type="evidence" value="ECO:0007669"/>
    <property type="project" value="InterPro"/>
</dbReference>
<dbReference type="InterPro" id="IPR016171">
    <property type="entry name" value="Vanillyl_alc_oxidase_C-sub2"/>
</dbReference>
<evidence type="ECO:0000259" key="2">
    <source>
        <dbReference type="PROSITE" id="PS51387"/>
    </source>
</evidence>
<dbReference type="InterPro" id="IPR016169">
    <property type="entry name" value="FAD-bd_PCMH_sub2"/>
</dbReference>
<dbReference type="InterPro" id="IPR036318">
    <property type="entry name" value="FAD-bd_PCMH-like_sf"/>
</dbReference>
<dbReference type="GO" id="GO:0003885">
    <property type="term" value="F:D-arabinono-1,4-lactone oxidase activity"/>
    <property type="evidence" value="ECO:0007669"/>
    <property type="project" value="InterPro"/>
</dbReference>
<dbReference type="InterPro" id="IPR016167">
    <property type="entry name" value="FAD-bd_PCMH_sub1"/>
</dbReference>
<sequence length="435" mass="47945">MSSAVWRNWSRIESVTPARVAYPSSPDEVVQAIAAARADGLRVKPIGAGHSFTGIAVAPGVQLDLRNLQGVLAVDTERQQVKLAAGTHLYRLPELLKPYGLALQNMGDIDAQTIAGATSTGTHGTGHAFGGLATQIVAVTLATADGALLEISETGNPELLGAARLGLGALGVLVDITVQCVPAFKLQAVEKPEPLAEVLAQWEQRALGADHFEFYWFPHTKTALTKTNTRLPMDAPSKPLGGFQRWLDDDLMSNTAFNWVCNLGKAAPALTPPINRLAQRLTNNREFTDVSTSVFTTKREVRFREMEYALPREEVPDVLRAIDRMIEQNGWRISFPVEVRVAAPDDIWLSTAHGRESGYIAIHRFFKEDPHTYFRLAEQIFRAHGGRPHWGKMHYQDASTLAGSYPRFGDFLAVRDKLDPERVFGNDYLDRVLGK</sequence>
<dbReference type="Pfam" id="PF01565">
    <property type="entry name" value="FAD_binding_4"/>
    <property type="match status" value="1"/>
</dbReference>
<dbReference type="Gene3D" id="3.30.70.2520">
    <property type="match status" value="1"/>
</dbReference>
<dbReference type="SUPFAM" id="SSF56176">
    <property type="entry name" value="FAD-binding/transporter-associated domain-like"/>
    <property type="match status" value="1"/>
</dbReference>
<dbReference type="GO" id="GO:0080049">
    <property type="term" value="F:L-gulono-1,4-lactone dehydrogenase activity"/>
    <property type="evidence" value="ECO:0007669"/>
    <property type="project" value="TreeGrafter"/>
</dbReference>
<dbReference type="InterPro" id="IPR016166">
    <property type="entry name" value="FAD-bd_PCMH"/>
</dbReference>
<protein>
    <submittedName>
        <fullName evidence="3">FAD-linked oxidoreductase</fullName>
    </submittedName>
</protein>
<dbReference type="Gene3D" id="3.30.43.10">
    <property type="entry name" value="Uridine Diphospho-n-acetylenolpyruvylglucosamine Reductase, domain 2"/>
    <property type="match status" value="1"/>
</dbReference>